<sequence>MSSSDQSNSNKKNNQFTIINDDSTDGHGGYGAGTLSLENISPVFVCPSAGTAEVDMGALHARSQVEKRVKFKPDKSIVPNPTLYWLVWVTVEHNENGPYYAGVAGCEMLVDKENRRGYKSMPEHVNNMDKSMKGKVVVEQMDDESKRLLGEFLHQHSEDMWNNSPDELKQALDV</sequence>
<evidence type="ECO:0000256" key="1">
    <source>
        <dbReference type="SAM" id="MobiDB-lite"/>
    </source>
</evidence>
<keyword evidence="3" id="KW-1185">Reference proteome</keyword>
<evidence type="ECO:0008006" key="4">
    <source>
        <dbReference type="Google" id="ProtNLM"/>
    </source>
</evidence>
<feature type="compositionally biased region" description="Low complexity" evidence="1">
    <location>
        <begin position="1"/>
        <end position="15"/>
    </location>
</feature>
<evidence type="ECO:0000313" key="2">
    <source>
        <dbReference type="EMBL" id="KGP74185.1"/>
    </source>
</evidence>
<dbReference type="RefSeq" id="WP_036815766.1">
    <property type="nucleotide sequence ID" value="NZ_AVBF01000004.1"/>
</dbReference>
<feature type="region of interest" description="Disordered" evidence="1">
    <location>
        <begin position="1"/>
        <end position="23"/>
    </location>
</feature>
<name>A0A0A2TY35_9BACI</name>
<dbReference type="InterPro" id="IPR014852">
    <property type="entry name" value="YwhD"/>
</dbReference>
<gene>
    <name evidence="2" type="ORF">N782_09035</name>
</gene>
<reference evidence="2 3" key="1">
    <citation type="journal article" date="2015" name="Stand. Genomic Sci.">
        <title>High quality draft genome sequence of the moderately halophilic bacterium Pontibacillus yanchengensis Y32(T) and comparison among Pontibacillus genomes.</title>
        <authorList>
            <person name="Huang J."/>
            <person name="Qiao Z.X."/>
            <person name="Tang J.W."/>
            <person name="Wang G."/>
        </authorList>
    </citation>
    <scope>NUCLEOTIDE SEQUENCE [LARGE SCALE GENOMIC DNA]</scope>
    <source>
        <strain evidence="2 3">Y32</strain>
    </source>
</reference>
<evidence type="ECO:0000313" key="3">
    <source>
        <dbReference type="Proteomes" id="UP000030147"/>
    </source>
</evidence>
<dbReference type="eggNOG" id="ENOG502Z8XT">
    <property type="taxonomic scope" value="Bacteria"/>
</dbReference>
<comment type="caution">
    <text evidence="2">The sequence shown here is derived from an EMBL/GenBank/DDBJ whole genome shotgun (WGS) entry which is preliminary data.</text>
</comment>
<dbReference type="EMBL" id="AVBF01000004">
    <property type="protein sequence ID" value="KGP74185.1"/>
    <property type="molecule type" value="Genomic_DNA"/>
</dbReference>
<dbReference type="Proteomes" id="UP000030147">
    <property type="component" value="Unassembled WGS sequence"/>
</dbReference>
<protein>
    <recommendedName>
        <fullName evidence="4">YwhD family protein</fullName>
    </recommendedName>
</protein>
<accession>A0A0A2TY35</accession>
<dbReference type="AlphaFoldDB" id="A0A0A2TY35"/>
<proteinExistence type="predicted"/>
<dbReference type="Pfam" id="PF08741">
    <property type="entry name" value="YwhD"/>
    <property type="match status" value="1"/>
</dbReference>
<organism evidence="2 3">
    <name type="scientific">Pontibacillus yanchengensis Y32</name>
    <dbReference type="NCBI Taxonomy" id="1385514"/>
    <lineage>
        <taxon>Bacteria</taxon>
        <taxon>Bacillati</taxon>
        <taxon>Bacillota</taxon>
        <taxon>Bacilli</taxon>
        <taxon>Bacillales</taxon>
        <taxon>Bacillaceae</taxon>
        <taxon>Pontibacillus</taxon>
    </lineage>
</organism>
<dbReference type="STRING" id="1385514.N782_09035"/>
<dbReference type="OrthoDB" id="2374547at2"/>